<dbReference type="EMBL" id="FNEZ01000005">
    <property type="protein sequence ID" value="SDK29177.1"/>
    <property type="molecule type" value="Genomic_DNA"/>
</dbReference>
<name>A0A1G9API1_9FLAO</name>
<organism evidence="1 2">
    <name type="scientific">Flavobacterium noncentrifugens</name>
    <dbReference type="NCBI Taxonomy" id="1128970"/>
    <lineage>
        <taxon>Bacteria</taxon>
        <taxon>Pseudomonadati</taxon>
        <taxon>Bacteroidota</taxon>
        <taxon>Flavobacteriia</taxon>
        <taxon>Flavobacteriales</taxon>
        <taxon>Flavobacteriaceae</taxon>
        <taxon>Flavobacterium</taxon>
    </lineage>
</organism>
<evidence type="ECO:0000313" key="1">
    <source>
        <dbReference type="EMBL" id="SDK29177.1"/>
    </source>
</evidence>
<proteinExistence type="predicted"/>
<dbReference type="AlphaFoldDB" id="A0A1G9API1"/>
<sequence>MTKVVFKITAVLASLLVQVYDADIKIAIDSSKIEMSRSVSDSVSVKHAFKPALSINKKNQPS</sequence>
<accession>A0A1G9API1</accession>
<dbReference type="RefSeq" id="WP_139171781.1">
    <property type="nucleotide sequence ID" value="NZ_BKAI01000007.1"/>
</dbReference>
<reference evidence="1 2" key="1">
    <citation type="submission" date="2016-10" db="EMBL/GenBank/DDBJ databases">
        <authorList>
            <person name="de Groot N.N."/>
        </authorList>
    </citation>
    <scope>NUCLEOTIDE SEQUENCE [LARGE SCALE GENOMIC DNA]</scope>
    <source>
        <strain evidence="1 2">CGMCC 1.10076</strain>
    </source>
</reference>
<evidence type="ECO:0000313" key="2">
    <source>
        <dbReference type="Proteomes" id="UP000199580"/>
    </source>
</evidence>
<dbReference type="Proteomes" id="UP000199580">
    <property type="component" value="Unassembled WGS sequence"/>
</dbReference>
<dbReference type="STRING" id="1128970.SAMN04487935_2993"/>
<keyword evidence="2" id="KW-1185">Reference proteome</keyword>
<protein>
    <submittedName>
        <fullName evidence="1">Uncharacterized protein</fullName>
    </submittedName>
</protein>
<gene>
    <name evidence="1" type="ORF">SAMN04487935_2993</name>
</gene>